<dbReference type="PANTHER" id="PTHR43756">
    <property type="entry name" value="CHOLINE MONOOXYGENASE, CHLOROPLASTIC"/>
    <property type="match status" value="1"/>
</dbReference>
<comment type="cofactor">
    <cofactor evidence="1">
        <name>Fe cation</name>
        <dbReference type="ChEBI" id="CHEBI:24875"/>
    </cofactor>
</comment>
<accession>A0ABQ8GGX8</accession>
<evidence type="ECO:0000256" key="7">
    <source>
        <dbReference type="ARBA" id="ARBA00049097"/>
    </source>
</evidence>
<dbReference type="InterPro" id="IPR015879">
    <property type="entry name" value="Ring_hydroxy_dOase_asu_C_dom"/>
</dbReference>
<evidence type="ECO:0000256" key="4">
    <source>
        <dbReference type="ARBA" id="ARBA00010848"/>
    </source>
</evidence>
<dbReference type="Proteomes" id="UP000774617">
    <property type="component" value="Unassembled WGS sequence"/>
</dbReference>
<dbReference type="CDD" id="cd00680">
    <property type="entry name" value="RHO_alpha_C"/>
    <property type="match status" value="1"/>
</dbReference>
<organism evidence="9 10">
    <name type="scientific">Macrophomina phaseolina</name>
    <dbReference type="NCBI Taxonomy" id="35725"/>
    <lineage>
        <taxon>Eukaryota</taxon>
        <taxon>Fungi</taxon>
        <taxon>Dikarya</taxon>
        <taxon>Ascomycota</taxon>
        <taxon>Pezizomycotina</taxon>
        <taxon>Dothideomycetes</taxon>
        <taxon>Dothideomycetes incertae sedis</taxon>
        <taxon>Botryosphaeriales</taxon>
        <taxon>Botryosphaeriaceae</taxon>
        <taxon>Macrophomina</taxon>
    </lineage>
</organism>
<comment type="catalytic activity">
    <reaction evidence="7">
        <text>choline + 2 reduced [2Fe-2S]-[ferredoxin] + O2 + 2 H(+) = betaine aldehyde hydrate + 2 oxidized [2Fe-2S]-[ferredoxin] + H2O</text>
        <dbReference type="Rhea" id="RHEA:17769"/>
        <dbReference type="Rhea" id="RHEA-COMP:10000"/>
        <dbReference type="Rhea" id="RHEA-COMP:10001"/>
        <dbReference type="ChEBI" id="CHEBI:15354"/>
        <dbReference type="ChEBI" id="CHEBI:15377"/>
        <dbReference type="ChEBI" id="CHEBI:15378"/>
        <dbReference type="ChEBI" id="CHEBI:15379"/>
        <dbReference type="ChEBI" id="CHEBI:15870"/>
        <dbReference type="ChEBI" id="CHEBI:33737"/>
        <dbReference type="ChEBI" id="CHEBI:33738"/>
        <dbReference type="EC" id="1.14.15.7"/>
    </reaction>
</comment>
<evidence type="ECO:0000256" key="2">
    <source>
        <dbReference type="ARBA" id="ARBA00002149"/>
    </source>
</evidence>
<evidence type="ECO:0000256" key="6">
    <source>
        <dbReference type="ARBA" id="ARBA00014931"/>
    </source>
</evidence>
<evidence type="ECO:0000313" key="9">
    <source>
        <dbReference type="EMBL" id="KAH7055728.1"/>
    </source>
</evidence>
<dbReference type="Pfam" id="PF00848">
    <property type="entry name" value="Ring_hydroxyl_A"/>
    <property type="match status" value="2"/>
</dbReference>
<dbReference type="Gene3D" id="3.90.380.10">
    <property type="entry name" value="Naphthalene 1,2-dioxygenase Alpha Subunit, Chain A, domain 1"/>
    <property type="match status" value="1"/>
</dbReference>
<sequence length="195" mass="22770">MEPDANWKRLIENYHEHYHCPTSHPLIAGVSDVSKYRVERNRGCLEYTIINKNMEDNRFRRSITFFPRTSVTVTEHFFYIQRMIPVTATTSRIGNEVYRHKNATDKEFNDLCEFYRQVLEEDKGLCEGAQCNLNAGVYINGEFHPEKERGPLHFQEMPATPKIAGQMKTGKLQEEEMFCSKLEAESCVARPELAW</sequence>
<dbReference type="EMBL" id="JAGTJR010000008">
    <property type="protein sequence ID" value="KAH7055728.1"/>
    <property type="molecule type" value="Genomic_DNA"/>
</dbReference>
<comment type="function">
    <text evidence="2">Catalyzes the first step of the osmoprotectant glycine betaine synthesis.</text>
</comment>
<feature type="domain" description="Aromatic-ring-hydroxylating dioxygenase alpha subunit C-terminal" evidence="8">
    <location>
        <begin position="4"/>
        <end position="34"/>
    </location>
</feature>
<evidence type="ECO:0000256" key="1">
    <source>
        <dbReference type="ARBA" id="ARBA00001962"/>
    </source>
</evidence>
<evidence type="ECO:0000259" key="8">
    <source>
        <dbReference type="Pfam" id="PF00848"/>
    </source>
</evidence>
<dbReference type="EC" id="1.14.15.7" evidence="5"/>
<evidence type="ECO:0000313" key="10">
    <source>
        <dbReference type="Proteomes" id="UP000774617"/>
    </source>
</evidence>
<feature type="domain" description="Aromatic-ring-hydroxylating dioxygenase alpha subunit C-terminal" evidence="8">
    <location>
        <begin position="53"/>
        <end position="157"/>
    </location>
</feature>
<dbReference type="PANTHER" id="PTHR43756:SF5">
    <property type="entry name" value="CHOLINE MONOOXYGENASE, CHLOROPLASTIC"/>
    <property type="match status" value="1"/>
</dbReference>
<evidence type="ECO:0000256" key="3">
    <source>
        <dbReference type="ARBA" id="ARBA00004866"/>
    </source>
</evidence>
<comment type="caution">
    <text evidence="9">The sequence shown here is derived from an EMBL/GenBank/DDBJ whole genome shotgun (WGS) entry which is preliminary data.</text>
</comment>
<keyword evidence="10" id="KW-1185">Reference proteome</keyword>
<reference evidence="9 10" key="1">
    <citation type="journal article" date="2021" name="Nat. Commun.">
        <title>Genetic determinants of endophytism in the Arabidopsis root mycobiome.</title>
        <authorList>
            <person name="Mesny F."/>
            <person name="Miyauchi S."/>
            <person name="Thiergart T."/>
            <person name="Pickel B."/>
            <person name="Atanasova L."/>
            <person name="Karlsson M."/>
            <person name="Huettel B."/>
            <person name="Barry K.W."/>
            <person name="Haridas S."/>
            <person name="Chen C."/>
            <person name="Bauer D."/>
            <person name="Andreopoulos W."/>
            <person name="Pangilinan J."/>
            <person name="LaButti K."/>
            <person name="Riley R."/>
            <person name="Lipzen A."/>
            <person name="Clum A."/>
            <person name="Drula E."/>
            <person name="Henrissat B."/>
            <person name="Kohler A."/>
            <person name="Grigoriev I.V."/>
            <person name="Martin F.M."/>
            <person name="Hacquard S."/>
        </authorList>
    </citation>
    <scope>NUCLEOTIDE SEQUENCE [LARGE SCALE GENOMIC DNA]</scope>
    <source>
        <strain evidence="9 10">MPI-SDFR-AT-0080</strain>
    </source>
</reference>
<dbReference type="InterPro" id="IPR001663">
    <property type="entry name" value="Rng_hydr_dOase-A"/>
</dbReference>
<name>A0ABQ8GGX8_9PEZI</name>
<comment type="pathway">
    <text evidence="3">Amine and polyamine biosynthesis; betaine biosynthesis via choline pathway; betaine aldehyde from choline (monooxygenase route): step 1/1.</text>
</comment>
<proteinExistence type="inferred from homology"/>
<protein>
    <recommendedName>
        <fullName evidence="6">Choline monooxygenase, chloroplastic</fullName>
        <ecNumber evidence="5">1.14.15.7</ecNumber>
    </recommendedName>
</protein>
<gene>
    <name evidence="9" type="ORF">B0J12DRAFT_738438</name>
</gene>
<comment type="similarity">
    <text evidence="4">Belongs to the choline monooxygenase family.</text>
</comment>
<evidence type="ECO:0000256" key="5">
    <source>
        <dbReference type="ARBA" id="ARBA00012763"/>
    </source>
</evidence>
<dbReference type="SUPFAM" id="SSF55961">
    <property type="entry name" value="Bet v1-like"/>
    <property type="match status" value="1"/>
</dbReference>